<organism evidence="4 5">
    <name type="scientific">Cellulosilyticum lentocellum (strain ATCC 49066 / DSM 5427 / NCIMB 11756 / RHM5)</name>
    <name type="common">Clostridium lentocellum</name>
    <dbReference type="NCBI Taxonomy" id="642492"/>
    <lineage>
        <taxon>Bacteria</taxon>
        <taxon>Bacillati</taxon>
        <taxon>Bacillota</taxon>
        <taxon>Clostridia</taxon>
        <taxon>Lachnospirales</taxon>
        <taxon>Cellulosilyticaceae</taxon>
        <taxon>Cellulosilyticum</taxon>
    </lineage>
</organism>
<dbReference type="PANTHER" id="PTHR37813:SF1">
    <property type="entry name" value="FELS-2 PROPHAGE PROTEIN"/>
    <property type="match status" value="1"/>
</dbReference>
<dbReference type="InterPro" id="IPR010090">
    <property type="entry name" value="Phage_tape_meas"/>
</dbReference>
<dbReference type="STRING" id="642492.Clole_1867"/>
<dbReference type="KEGG" id="cle:Clole_1867"/>
<keyword evidence="5" id="KW-1185">Reference proteome</keyword>
<gene>
    <name evidence="4" type="ordered locus">Clole_1867</name>
</gene>
<evidence type="ECO:0000256" key="2">
    <source>
        <dbReference type="SAM" id="MobiDB-lite"/>
    </source>
</evidence>
<dbReference type="eggNOG" id="COG5280">
    <property type="taxonomic scope" value="Bacteria"/>
</dbReference>
<accession>F2JND4</accession>
<sequence length="1215" mass="134611">MNIFTLMGTILVDNTVANSSISETGQAADGLADKLGNGLKTAAGVVVGALTAVGTAAVGMATVAVNAADDCKKALNNLQTQTGATDEEMGGLKETLLSIYGGNYGESFEDVASAIASVKQQTNLTGKELESTAQNAIVLRDTFDWGVDEQLNAVNQLMQNFGVSSEEAFNLIAQGAQNGLNAQGDLMDIVKEYSVHFAQLGLDAEDMFNSLKSGADSGAFSMDKLGDAVKELGIKLKAGDADESLKELGLNADELKKKFNEGGEAAKIAFQEVNKALAECEDVTLRNQYATSMYGTMWEDLGVKATFALSNINGEFDSTLDTMQKIDSIKYDSFSEAIAGIKREIEVGLIIPFGEKLLPYLNEFANWFQENKDQIISGLSGVLDEVVNGIEFLINNLETIAKVAGTAVASLLAIKTISVVVGAITTLSSAVTGLNAAFTFIAANPVALAIIGIGTAAGIVTAHVIEANARQKEWNNTLQDSVILSEQITELTAEQEAISQKTVNSITNQLTTYTQLTNQIAELDAQIAQYGDSTGELESAKQDLVKESGKLLKAIEDEYGSYDNAIEVAHNYKKALDNNNETKKTLAKYTDSYASSLVKETLQTSQLNKQTQDALETYKKYNSQQIMNKEETNLYNNAIKVLQENVYGLDVRLNANTRLWEVNTAQVESSIESNNALNNAKIQQANTFQRMSEQIATGSKEEAKAVIESCEAAIDGLRAQRSAQMMFGGDITAEQKAEMEQYYGMIDKAKAKLNEVSTNITGAAKKAGSEAGKSAKEAAEDVVDSYINMYNQKKSLGKTDVNEQEKMLSELKKKHSDTADHIIKINDFALQESLDIIEQRKEKEELTTEEIIVLYQEASKNYALTYTDKKTVTDAINQEIKDSVDNLTSDIDTLNDKQLSDLIDNLSDMKVKYDDYGYDVEYIEQQITEACKTEYERQYDELSNNVEQMKEKRKELYQNEVNTIDEELKETLEGLDAQLEAIESTATEREKLAREQKLREAIAKAETAEEIKRAQEELDKWLVEQSEKEEKRRIQAVKEQARKDAEDKKKDAKTNYESQLEDIDNFMLEESKKLEQREKNRALSEEELTKLAKEELEQQEKDLQESLDARELKFQKFVDNMNRIGEAVTSQDVKEFVDGSHRSGLSYVPFDGYKAELHEGERVLTKQEAEDYNKDEESSKEYEKVDTSKMEDLLKQVLNALITLPKRQKLEQNMA</sequence>
<name>F2JND4_CELLD</name>
<dbReference type="RefSeq" id="WP_013656885.1">
    <property type="nucleotide sequence ID" value="NC_015275.1"/>
</dbReference>
<feature type="region of interest" description="Disordered" evidence="2">
    <location>
        <begin position="1162"/>
        <end position="1186"/>
    </location>
</feature>
<feature type="compositionally biased region" description="Basic and acidic residues" evidence="2">
    <location>
        <begin position="1039"/>
        <end position="1054"/>
    </location>
</feature>
<dbReference type="Pfam" id="PF10145">
    <property type="entry name" value="PhageMin_Tail"/>
    <property type="match status" value="1"/>
</dbReference>
<evidence type="ECO:0000313" key="5">
    <source>
        <dbReference type="Proteomes" id="UP000008467"/>
    </source>
</evidence>
<dbReference type="Proteomes" id="UP000008467">
    <property type="component" value="Chromosome"/>
</dbReference>
<dbReference type="HOGENOM" id="CLU_269249_0_0_9"/>
<dbReference type="PANTHER" id="PTHR37813">
    <property type="entry name" value="FELS-2 PROPHAGE PROTEIN"/>
    <property type="match status" value="1"/>
</dbReference>
<keyword evidence="1" id="KW-1188">Viral release from host cell</keyword>
<evidence type="ECO:0000256" key="1">
    <source>
        <dbReference type="ARBA" id="ARBA00022612"/>
    </source>
</evidence>
<feature type="region of interest" description="Disordered" evidence="2">
    <location>
        <begin position="1032"/>
        <end position="1056"/>
    </location>
</feature>
<protein>
    <submittedName>
        <fullName evidence="4">Phage tail tape measure protein, TP901 family</fullName>
    </submittedName>
</protein>
<feature type="domain" description="Phage tail tape measure protein" evidence="3">
    <location>
        <begin position="103"/>
        <end position="295"/>
    </location>
</feature>
<proteinExistence type="predicted"/>
<evidence type="ECO:0000313" key="4">
    <source>
        <dbReference type="EMBL" id="ADZ83588.1"/>
    </source>
</evidence>
<reference evidence="4 5" key="1">
    <citation type="journal article" date="2011" name="J. Bacteriol.">
        <title>Complete genome sequence of the cellulose-degrading bacterium Cellulosilyticum lentocellum.</title>
        <authorList>
            <consortium name="US DOE Joint Genome Institute"/>
            <person name="Miller D.A."/>
            <person name="Suen G."/>
            <person name="Bruce D."/>
            <person name="Copeland A."/>
            <person name="Cheng J.F."/>
            <person name="Detter C."/>
            <person name="Goodwin L.A."/>
            <person name="Han C.S."/>
            <person name="Hauser L.J."/>
            <person name="Land M.L."/>
            <person name="Lapidus A."/>
            <person name="Lucas S."/>
            <person name="Meincke L."/>
            <person name="Pitluck S."/>
            <person name="Tapia R."/>
            <person name="Teshima H."/>
            <person name="Woyke T."/>
            <person name="Fox B.G."/>
            <person name="Angert E.R."/>
            <person name="Currie C.R."/>
        </authorList>
    </citation>
    <scope>NUCLEOTIDE SEQUENCE [LARGE SCALE GENOMIC DNA]</scope>
    <source>
        <strain evidence="5">ATCC 49066 / DSM 5427 / NCIMB 11756 / RHM5</strain>
    </source>
</reference>
<dbReference type="AlphaFoldDB" id="F2JND4"/>
<evidence type="ECO:0000259" key="3">
    <source>
        <dbReference type="Pfam" id="PF10145"/>
    </source>
</evidence>
<dbReference type="EMBL" id="CP002582">
    <property type="protein sequence ID" value="ADZ83588.1"/>
    <property type="molecule type" value="Genomic_DNA"/>
</dbReference>